<dbReference type="GO" id="GO:0006419">
    <property type="term" value="P:alanyl-tRNA aminoacylation"/>
    <property type="evidence" value="ECO:0007669"/>
    <property type="project" value="InterPro"/>
</dbReference>
<evidence type="ECO:0000256" key="5">
    <source>
        <dbReference type="ARBA" id="ARBA00022840"/>
    </source>
</evidence>
<dbReference type="InterPro" id="IPR018164">
    <property type="entry name" value="Ala-tRNA-synth_IIc_N"/>
</dbReference>
<keyword evidence="5" id="KW-0067">ATP-binding</keyword>
<dbReference type="SUPFAM" id="SSF50447">
    <property type="entry name" value="Translation proteins"/>
    <property type="match status" value="1"/>
</dbReference>
<reference evidence="10" key="1">
    <citation type="submission" date="2020-05" db="UniProtKB">
        <authorList>
            <consortium name="EnsemblMetazoa"/>
        </authorList>
    </citation>
    <scope>IDENTIFICATION</scope>
    <source>
        <strain evidence="10">BB02</strain>
    </source>
</reference>
<evidence type="ECO:0000259" key="9">
    <source>
        <dbReference type="PROSITE" id="PS50860"/>
    </source>
</evidence>
<dbReference type="Proteomes" id="UP000076420">
    <property type="component" value="Unassembled WGS sequence"/>
</dbReference>
<dbReference type="InterPro" id="IPR018165">
    <property type="entry name" value="Ala-tRNA-synth_IIc_core"/>
</dbReference>
<organism evidence="10 11">
    <name type="scientific">Biomphalaria glabrata</name>
    <name type="common">Bloodfluke planorb</name>
    <name type="synonym">Freshwater snail</name>
    <dbReference type="NCBI Taxonomy" id="6526"/>
    <lineage>
        <taxon>Eukaryota</taxon>
        <taxon>Metazoa</taxon>
        <taxon>Spiralia</taxon>
        <taxon>Lophotrochozoa</taxon>
        <taxon>Mollusca</taxon>
        <taxon>Gastropoda</taxon>
        <taxon>Heterobranchia</taxon>
        <taxon>Euthyneura</taxon>
        <taxon>Panpulmonata</taxon>
        <taxon>Hygrophila</taxon>
        <taxon>Lymnaeoidea</taxon>
        <taxon>Planorbidae</taxon>
        <taxon>Biomphalaria</taxon>
    </lineage>
</organism>
<dbReference type="PROSITE" id="PS50860">
    <property type="entry name" value="AA_TRNA_LIGASE_II_ALA"/>
    <property type="match status" value="1"/>
</dbReference>
<gene>
    <name evidence="10" type="primary">106076752</name>
</gene>
<dbReference type="GO" id="GO:0000049">
    <property type="term" value="F:tRNA binding"/>
    <property type="evidence" value="ECO:0007669"/>
    <property type="project" value="UniProtKB-KW"/>
</dbReference>
<dbReference type="PANTHER" id="PTHR11777">
    <property type="entry name" value="ALANYL-TRNA SYNTHETASE"/>
    <property type="match status" value="1"/>
</dbReference>
<dbReference type="Gene3D" id="3.30.980.10">
    <property type="entry name" value="Threonyl-trna Synthetase, Chain A, domain 2"/>
    <property type="match status" value="1"/>
</dbReference>
<dbReference type="InterPro" id="IPR050058">
    <property type="entry name" value="Ala-tRNA_ligase"/>
</dbReference>
<feature type="domain" description="Alanyl-transfer RNA synthetases family profile" evidence="9">
    <location>
        <begin position="25"/>
        <end position="190"/>
    </location>
</feature>
<dbReference type="InterPro" id="IPR009000">
    <property type="entry name" value="Transl_B-barrel_sf"/>
</dbReference>
<keyword evidence="3" id="KW-0436">Ligase</keyword>
<evidence type="ECO:0000256" key="7">
    <source>
        <dbReference type="ARBA" id="ARBA00022917"/>
    </source>
</evidence>
<evidence type="ECO:0000313" key="11">
    <source>
        <dbReference type="Proteomes" id="UP000076420"/>
    </source>
</evidence>
<name>A0A2C9M9A5_BIOGL</name>
<evidence type="ECO:0000256" key="3">
    <source>
        <dbReference type="ARBA" id="ARBA00022598"/>
    </source>
</evidence>
<dbReference type="GO" id="GO:0005524">
    <property type="term" value="F:ATP binding"/>
    <property type="evidence" value="ECO:0007669"/>
    <property type="project" value="UniProtKB-KW"/>
</dbReference>
<dbReference type="VEuPathDB" id="VectorBase:BGLAX_034366"/>
<evidence type="ECO:0000256" key="8">
    <source>
        <dbReference type="ARBA" id="ARBA00023146"/>
    </source>
</evidence>
<dbReference type="Gene3D" id="2.40.30.130">
    <property type="match status" value="1"/>
</dbReference>
<accession>A0A2C9M9A5</accession>
<dbReference type="GO" id="GO:0002161">
    <property type="term" value="F:aminoacyl-tRNA deacylase activity"/>
    <property type="evidence" value="ECO:0007669"/>
    <property type="project" value="TreeGrafter"/>
</dbReference>
<evidence type="ECO:0000256" key="2">
    <source>
        <dbReference type="ARBA" id="ARBA00022555"/>
    </source>
</evidence>
<dbReference type="Pfam" id="PF01411">
    <property type="entry name" value="tRNA-synt_2c"/>
    <property type="match status" value="1"/>
</dbReference>
<keyword evidence="8" id="KW-0030">Aminoacyl-tRNA synthetase</keyword>
<sequence>ADISTLPLTSLPDRASSLVNQMLQLGVAPTDDSYKYSHCSLGDGVFDFTQMLEVISPVHVRGISKDNCLHRELLESDVGEVVLDKTCFYSEAGGQEADQGELVSETGTFQVTDVQRKSGYIVHYGHMRQGTLQIGQQIEPRIYQEIREGCMRNHTATHLLQSALTDLLPSTQQQGSSITSHKLTFDFLAL</sequence>
<dbReference type="PANTHER" id="PTHR11777:SF9">
    <property type="entry name" value="ALANINE--TRNA LIGASE, CYTOPLASMIC"/>
    <property type="match status" value="1"/>
</dbReference>
<keyword evidence="6" id="KW-0694">RNA-binding</keyword>
<comment type="similarity">
    <text evidence="1">Belongs to the class-II aminoacyl-tRNA synthetase family.</text>
</comment>
<evidence type="ECO:0000256" key="6">
    <source>
        <dbReference type="ARBA" id="ARBA00022884"/>
    </source>
</evidence>
<evidence type="ECO:0000256" key="4">
    <source>
        <dbReference type="ARBA" id="ARBA00022741"/>
    </source>
</evidence>
<dbReference type="GO" id="GO:0004813">
    <property type="term" value="F:alanine-tRNA ligase activity"/>
    <property type="evidence" value="ECO:0007669"/>
    <property type="project" value="InterPro"/>
</dbReference>
<dbReference type="STRING" id="6526.A0A2C9M9A5"/>
<dbReference type="InterPro" id="IPR018163">
    <property type="entry name" value="Thr/Ala-tRNA-synth_IIc_edit"/>
</dbReference>
<dbReference type="VEuPathDB" id="VectorBase:BGLB040043"/>
<keyword evidence="4" id="KW-0547">Nucleotide-binding</keyword>
<evidence type="ECO:0000313" key="10">
    <source>
        <dbReference type="EnsemblMetazoa" id="BGLB040043-PA"/>
    </source>
</evidence>
<dbReference type="AlphaFoldDB" id="A0A2C9M9A5"/>
<evidence type="ECO:0000256" key="1">
    <source>
        <dbReference type="ARBA" id="ARBA00008226"/>
    </source>
</evidence>
<dbReference type="EnsemblMetazoa" id="BGLB040043-RA">
    <property type="protein sequence ID" value="BGLB040043-PA"/>
    <property type="gene ID" value="BGLB040043"/>
</dbReference>
<dbReference type="SUPFAM" id="SSF55186">
    <property type="entry name" value="ThrRS/AlaRS common domain"/>
    <property type="match status" value="1"/>
</dbReference>
<proteinExistence type="inferred from homology"/>
<dbReference type="KEGG" id="bgt:106076752"/>
<keyword evidence="2" id="KW-0820">tRNA-binding</keyword>
<protein>
    <recommendedName>
        <fullName evidence="9">Alanyl-transfer RNA synthetases family profile domain-containing protein</fullName>
    </recommendedName>
</protein>
<keyword evidence="7" id="KW-0648">Protein biosynthesis</keyword>